<proteinExistence type="predicted"/>
<evidence type="ECO:0000256" key="1">
    <source>
        <dbReference type="SAM" id="MobiDB-lite"/>
    </source>
</evidence>
<dbReference type="Proteomes" id="UP001419268">
    <property type="component" value="Unassembled WGS sequence"/>
</dbReference>
<name>A0AAP0JTC9_9MAGN</name>
<gene>
    <name evidence="2" type="ORF">Scep_009539</name>
</gene>
<feature type="region of interest" description="Disordered" evidence="1">
    <location>
        <begin position="157"/>
        <end position="176"/>
    </location>
</feature>
<dbReference type="EMBL" id="JBBNAG010000004">
    <property type="protein sequence ID" value="KAK9139858.1"/>
    <property type="molecule type" value="Genomic_DNA"/>
</dbReference>
<keyword evidence="3" id="KW-1185">Reference proteome</keyword>
<protein>
    <submittedName>
        <fullName evidence="2">Uncharacterized protein</fullName>
    </submittedName>
</protein>
<reference evidence="2 3" key="1">
    <citation type="submission" date="2024-01" db="EMBL/GenBank/DDBJ databases">
        <title>Genome assemblies of Stephania.</title>
        <authorList>
            <person name="Yang L."/>
        </authorList>
    </citation>
    <scope>NUCLEOTIDE SEQUENCE [LARGE SCALE GENOMIC DNA]</scope>
    <source>
        <strain evidence="2">JXDWG</strain>
        <tissue evidence="2">Leaf</tissue>
    </source>
</reference>
<dbReference type="AlphaFoldDB" id="A0AAP0JTC9"/>
<accession>A0AAP0JTC9</accession>
<evidence type="ECO:0000313" key="3">
    <source>
        <dbReference type="Proteomes" id="UP001419268"/>
    </source>
</evidence>
<sequence length="214" mass="24066">MSKRETENTLQSTDEVNKIKNKDKNKIFIGVAGESSDACQSVGSLKIGKWIVEYKHQSKAGFKISLSYSTKSGIRVTAFGVGEKLVGKTVPSRSSFSPSLITFISSIPSIPFELELVAFELVSSSNVGCAEILEKRIHEFERKSFKMSRSQLSMEYDHDHHYNPPKQVSTMISDSSRRRESRSKVLTINLIVLAHFPYSIADLHSVKHKNNELR</sequence>
<organism evidence="2 3">
    <name type="scientific">Stephania cephalantha</name>
    <dbReference type="NCBI Taxonomy" id="152367"/>
    <lineage>
        <taxon>Eukaryota</taxon>
        <taxon>Viridiplantae</taxon>
        <taxon>Streptophyta</taxon>
        <taxon>Embryophyta</taxon>
        <taxon>Tracheophyta</taxon>
        <taxon>Spermatophyta</taxon>
        <taxon>Magnoliopsida</taxon>
        <taxon>Ranunculales</taxon>
        <taxon>Menispermaceae</taxon>
        <taxon>Menispermoideae</taxon>
        <taxon>Cissampelideae</taxon>
        <taxon>Stephania</taxon>
    </lineage>
</organism>
<evidence type="ECO:0000313" key="2">
    <source>
        <dbReference type="EMBL" id="KAK9139858.1"/>
    </source>
</evidence>
<comment type="caution">
    <text evidence="2">The sequence shown here is derived from an EMBL/GenBank/DDBJ whole genome shotgun (WGS) entry which is preliminary data.</text>
</comment>